<evidence type="ECO:0000259" key="2">
    <source>
        <dbReference type="Pfam" id="PF00823"/>
    </source>
</evidence>
<protein>
    <submittedName>
        <fullName evidence="4">PPE family protein</fullName>
    </submittedName>
</protein>
<evidence type="ECO:0000259" key="3">
    <source>
        <dbReference type="Pfam" id="PF12484"/>
    </source>
</evidence>
<dbReference type="EMBL" id="CP092365">
    <property type="protein sequence ID" value="ULN53742.1"/>
    <property type="molecule type" value="Genomic_DNA"/>
</dbReference>
<accession>A0ABY3U8B2</accession>
<feature type="domain" description="PPE family C-terminal" evidence="3">
    <location>
        <begin position="292"/>
        <end position="373"/>
    </location>
</feature>
<organism evidence="4 5">
    <name type="scientific">Mycolicibacillus parakoreensis</name>
    <dbReference type="NCBI Taxonomy" id="1069221"/>
    <lineage>
        <taxon>Bacteria</taxon>
        <taxon>Bacillati</taxon>
        <taxon>Actinomycetota</taxon>
        <taxon>Actinomycetes</taxon>
        <taxon>Mycobacteriales</taxon>
        <taxon>Mycobacteriaceae</taxon>
        <taxon>Mycolicibacillus</taxon>
    </lineage>
</organism>
<keyword evidence="5" id="KW-1185">Reference proteome</keyword>
<dbReference type="Gene3D" id="1.20.1260.20">
    <property type="entry name" value="PPE superfamily"/>
    <property type="match status" value="1"/>
</dbReference>
<evidence type="ECO:0000313" key="4">
    <source>
        <dbReference type="EMBL" id="ULN53742.1"/>
    </source>
</evidence>
<dbReference type="InterPro" id="IPR022171">
    <property type="entry name" value="PPE_C"/>
</dbReference>
<evidence type="ECO:0000256" key="1">
    <source>
        <dbReference type="ARBA" id="ARBA00010652"/>
    </source>
</evidence>
<sequence>MFMDFGAVPPEINAARIYTGPGAAPLLEAASAWQALAKELSTAAAAYQSQVSGLTAKWHGLSGQRMAAAAAPHIQWLNQTSAQAGQAGMQAATQAAAYETAFASMVPPPVIAANRSQKMALISTNFLNRNAPAIMATDAAYMQMWEQCAAAMYSYAASTEQSSTLPQFSVDRENTNQSSQAAATAKAAADGAAGAEDKATNPVTDYLSNLYDGYTPNDALNDTLEPPYRLAGIFKNSQGLLQSMTKTSSSSSDAVSDAVTGPTMVTIPGLAAAMGQGGGALGSAPAASAPLSASMANASRLGGLSVPGGWAGAAKALNPTLAAPNLGSALSTPNTAGHMLGGVPLSGAGAGAGRGIGDGVLRIGPRSFTMPRPLSAG</sequence>
<evidence type="ECO:0000313" key="5">
    <source>
        <dbReference type="Proteomes" id="UP001055200"/>
    </source>
</evidence>
<dbReference type="PANTHER" id="PTHR46766:SF1">
    <property type="entry name" value="GLUTAMINE-RICH PROTEIN 2"/>
    <property type="match status" value="1"/>
</dbReference>
<feature type="domain" description="PPE" evidence="2">
    <location>
        <begin position="4"/>
        <end position="163"/>
    </location>
</feature>
<dbReference type="Proteomes" id="UP001055200">
    <property type="component" value="Chromosome"/>
</dbReference>
<comment type="similarity">
    <text evidence="1">Belongs to the mycobacterial PPE family.</text>
</comment>
<dbReference type="InterPro" id="IPR038332">
    <property type="entry name" value="PPE_sf"/>
</dbReference>
<dbReference type="Pfam" id="PF12484">
    <property type="entry name" value="PPE-SVP"/>
    <property type="match status" value="1"/>
</dbReference>
<dbReference type="RefSeq" id="WP_240171991.1">
    <property type="nucleotide sequence ID" value="NZ_CP092365.1"/>
</dbReference>
<name>A0ABY3U8B2_9MYCO</name>
<gene>
    <name evidence="4" type="ORF">MIU77_05405</name>
</gene>
<dbReference type="Pfam" id="PF00823">
    <property type="entry name" value="PPE"/>
    <property type="match status" value="1"/>
</dbReference>
<reference evidence="4" key="1">
    <citation type="submission" date="2022-08" db="EMBL/GenBank/DDBJ databases">
        <title>Complete genome sequence of 14 non-tuberculosis mycobacteria type-strains.</title>
        <authorList>
            <person name="Igarashi Y."/>
            <person name="Osugi A."/>
            <person name="Mitarai S."/>
        </authorList>
    </citation>
    <scope>NUCLEOTIDE SEQUENCE</scope>
    <source>
        <strain evidence="4">DSM 45575</strain>
    </source>
</reference>
<proteinExistence type="inferred from homology"/>
<dbReference type="PANTHER" id="PTHR46766">
    <property type="entry name" value="GLUTAMINE-RICH PROTEIN 2"/>
    <property type="match status" value="1"/>
</dbReference>
<dbReference type="SUPFAM" id="SSF140459">
    <property type="entry name" value="PE/PPE dimer-like"/>
    <property type="match status" value="1"/>
</dbReference>
<dbReference type="InterPro" id="IPR000030">
    <property type="entry name" value="PPE_dom"/>
</dbReference>